<evidence type="ECO:0000259" key="5">
    <source>
        <dbReference type="PROSITE" id="PS50931"/>
    </source>
</evidence>
<dbReference type="Gene3D" id="1.10.10.10">
    <property type="entry name" value="Winged helix-like DNA-binding domain superfamily/Winged helix DNA-binding domain"/>
    <property type="match status" value="1"/>
</dbReference>
<dbReference type="Gene3D" id="3.40.190.290">
    <property type="match status" value="1"/>
</dbReference>
<dbReference type="PANTHER" id="PTHR30346:SF29">
    <property type="entry name" value="LYSR SUBSTRATE-BINDING"/>
    <property type="match status" value="1"/>
</dbReference>
<dbReference type="InterPro" id="IPR036388">
    <property type="entry name" value="WH-like_DNA-bd_sf"/>
</dbReference>
<dbReference type="Pfam" id="PF00126">
    <property type="entry name" value="HTH_1"/>
    <property type="match status" value="1"/>
</dbReference>
<reference evidence="6 7" key="1">
    <citation type="submission" date="2024-05" db="EMBL/GenBank/DDBJ databases">
        <authorList>
            <person name="De Oliveira J.P."/>
            <person name="Noriler S.A."/>
            <person name="De Oliveira A.G."/>
            <person name="Sipoli D.S."/>
        </authorList>
    </citation>
    <scope>NUCLEOTIDE SEQUENCE [LARGE SCALE GENOMIC DNA]</scope>
    <source>
        <strain evidence="6 7">LABIM186</strain>
    </source>
</reference>
<dbReference type="PROSITE" id="PS50931">
    <property type="entry name" value="HTH_LYSR"/>
    <property type="match status" value="1"/>
</dbReference>
<name>A0ABV0H921_9NEIS</name>
<keyword evidence="4" id="KW-0804">Transcription</keyword>
<dbReference type="SUPFAM" id="SSF46785">
    <property type="entry name" value="Winged helix' DNA-binding domain"/>
    <property type="match status" value="1"/>
</dbReference>
<dbReference type="RefSeq" id="WP_221667743.1">
    <property type="nucleotide sequence ID" value="NZ_CP197095.1"/>
</dbReference>
<keyword evidence="7" id="KW-1185">Reference proteome</keyword>
<evidence type="ECO:0000256" key="4">
    <source>
        <dbReference type="ARBA" id="ARBA00023163"/>
    </source>
</evidence>
<proteinExistence type="inferred from homology"/>
<evidence type="ECO:0000256" key="2">
    <source>
        <dbReference type="ARBA" id="ARBA00023015"/>
    </source>
</evidence>
<dbReference type="EMBL" id="JBDQQU010000020">
    <property type="protein sequence ID" value="MEO3956431.1"/>
    <property type="molecule type" value="Genomic_DNA"/>
</dbReference>
<keyword evidence="2" id="KW-0805">Transcription regulation</keyword>
<evidence type="ECO:0000313" key="7">
    <source>
        <dbReference type="Proteomes" id="UP001438292"/>
    </source>
</evidence>
<sequence>MMNLMHWRLMLAVAEYGTVTEAARRHGITQSGASQVIRQMEQTLGAELFVRDRRRTRPTALGERVLRRARGMLDELDAIRRLANEGRGLCEGKAVVAGFPSVFAQGLARRLDDFRLLHPGLDVLWLEGSDAEIEAWLAEGRVDLGIVLNPAAERDALLLGEDSWVAALPGDHPLASRSSSLPLAPAALADQPFIVASGGCDLNGESVMRALGAAPANVRLRLRDWDSALAMVKGGLGVTVAPESVLSDNRHGLRVFSLEGAPLRRFALAASGMASPQAAALRDWLASGTGTDD</sequence>
<keyword evidence="3" id="KW-0238">DNA-binding</keyword>
<dbReference type="Proteomes" id="UP001438292">
    <property type="component" value="Unassembled WGS sequence"/>
</dbReference>
<dbReference type="InterPro" id="IPR005119">
    <property type="entry name" value="LysR_subst-bd"/>
</dbReference>
<dbReference type="Pfam" id="PF03466">
    <property type="entry name" value="LysR_substrate"/>
    <property type="match status" value="1"/>
</dbReference>
<organism evidence="6 7">
    <name type="scientific">Chromobacterium piscinae</name>
    <dbReference type="NCBI Taxonomy" id="686831"/>
    <lineage>
        <taxon>Bacteria</taxon>
        <taxon>Pseudomonadati</taxon>
        <taxon>Pseudomonadota</taxon>
        <taxon>Betaproteobacteria</taxon>
        <taxon>Neisseriales</taxon>
        <taxon>Chromobacteriaceae</taxon>
        <taxon>Chromobacterium</taxon>
    </lineage>
</organism>
<comment type="similarity">
    <text evidence="1">Belongs to the LysR transcriptional regulatory family.</text>
</comment>
<evidence type="ECO:0000256" key="1">
    <source>
        <dbReference type="ARBA" id="ARBA00009437"/>
    </source>
</evidence>
<protein>
    <submittedName>
        <fullName evidence="6">LysR family transcriptional regulator</fullName>
    </submittedName>
</protein>
<dbReference type="InterPro" id="IPR036390">
    <property type="entry name" value="WH_DNA-bd_sf"/>
</dbReference>
<dbReference type="InterPro" id="IPR000847">
    <property type="entry name" value="LysR_HTH_N"/>
</dbReference>
<dbReference type="PRINTS" id="PR00039">
    <property type="entry name" value="HTHLYSR"/>
</dbReference>
<dbReference type="CDD" id="cd05466">
    <property type="entry name" value="PBP2_LTTR_substrate"/>
    <property type="match status" value="1"/>
</dbReference>
<dbReference type="SUPFAM" id="SSF53850">
    <property type="entry name" value="Periplasmic binding protein-like II"/>
    <property type="match status" value="1"/>
</dbReference>
<comment type="caution">
    <text evidence="6">The sequence shown here is derived from an EMBL/GenBank/DDBJ whole genome shotgun (WGS) entry which is preliminary data.</text>
</comment>
<feature type="domain" description="HTH lysR-type" evidence="5">
    <location>
        <begin position="2"/>
        <end position="59"/>
    </location>
</feature>
<dbReference type="PANTHER" id="PTHR30346">
    <property type="entry name" value="TRANSCRIPTIONAL DUAL REGULATOR HCAR-RELATED"/>
    <property type="match status" value="1"/>
</dbReference>
<evidence type="ECO:0000256" key="3">
    <source>
        <dbReference type="ARBA" id="ARBA00023125"/>
    </source>
</evidence>
<evidence type="ECO:0000313" key="6">
    <source>
        <dbReference type="EMBL" id="MEO3956431.1"/>
    </source>
</evidence>
<gene>
    <name evidence="6" type="ORF">ABH309_18485</name>
</gene>
<accession>A0ABV0H921</accession>